<proteinExistence type="predicted"/>
<feature type="chain" id="PRO_5043449859" evidence="1">
    <location>
        <begin position="19"/>
        <end position="300"/>
    </location>
</feature>
<sequence>MFFKILILTAFIHLECSALPNVKQKNFLSNNVDTSPTLKIIGLGSSNVTFTWTRTGEWKDVDETNFTVSLLPREGTYRPIEYNYSFSQFFDFHYNLPTSDPNYFCDEDSCICRFTGHLAALDNLYYKSCSDGVVLVEAGDFTLSANFTTAPSQSLLGVSSKLDGNDLTVQWNGYNASEDGVCGRHLMLNIYQPWQNPGFTPVGWYWPGTDYYGNLLHQRNLSADMNLETNFSFPLDPKLVTDDVKTQTVGAILAYMDGDVVTNSWSYTGVNYKGNSQSPAASTSAATIVLAALLALAFNL</sequence>
<dbReference type="EMBL" id="CAXKWB010010531">
    <property type="protein sequence ID" value="CAL4098352.1"/>
    <property type="molecule type" value="Genomic_DNA"/>
</dbReference>
<gene>
    <name evidence="2" type="ORF">MNOR_LOCUS16201</name>
</gene>
<reference evidence="2 3" key="1">
    <citation type="submission" date="2024-05" db="EMBL/GenBank/DDBJ databases">
        <authorList>
            <person name="Wallberg A."/>
        </authorList>
    </citation>
    <scope>NUCLEOTIDE SEQUENCE [LARGE SCALE GENOMIC DNA]</scope>
</reference>
<keyword evidence="3" id="KW-1185">Reference proteome</keyword>
<accession>A0AAV2QTU0</accession>
<evidence type="ECO:0000256" key="1">
    <source>
        <dbReference type="SAM" id="SignalP"/>
    </source>
</evidence>
<comment type="caution">
    <text evidence="2">The sequence shown here is derived from an EMBL/GenBank/DDBJ whole genome shotgun (WGS) entry which is preliminary data.</text>
</comment>
<feature type="signal peptide" evidence="1">
    <location>
        <begin position="1"/>
        <end position="18"/>
    </location>
</feature>
<protein>
    <submittedName>
        <fullName evidence="2">Uncharacterized protein</fullName>
    </submittedName>
</protein>
<name>A0AAV2QTU0_MEGNR</name>
<organism evidence="2 3">
    <name type="scientific">Meganyctiphanes norvegica</name>
    <name type="common">Northern krill</name>
    <name type="synonym">Thysanopoda norvegica</name>
    <dbReference type="NCBI Taxonomy" id="48144"/>
    <lineage>
        <taxon>Eukaryota</taxon>
        <taxon>Metazoa</taxon>
        <taxon>Ecdysozoa</taxon>
        <taxon>Arthropoda</taxon>
        <taxon>Crustacea</taxon>
        <taxon>Multicrustacea</taxon>
        <taxon>Malacostraca</taxon>
        <taxon>Eumalacostraca</taxon>
        <taxon>Eucarida</taxon>
        <taxon>Euphausiacea</taxon>
        <taxon>Euphausiidae</taxon>
        <taxon>Meganyctiphanes</taxon>
    </lineage>
</organism>
<evidence type="ECO:0000313" key="2">
    <source>
        <dbReference type="EMBL" id="CAL4098352.1"/>
    </source>
</evidence>
<dbReference type="Proteomes" id="UP001497623">
    <property type="component" value="Unassembled WGS sequence"/>
</dbReference>
<dbReference type="AlphaFoldDB" id="A0AAV2QTU0"/>
<keyword evidence="1" id="KW-0732">Signal</keyword>
<evidence type="ECO:0000313" key="3">
    <source>
        <dbReference type="Proteomes" id="UP001497623"/>
    </source>
</evidence>